<feature type="region of interest" description="Disordered" evidence="1">
    <location>
        <begin position="1"/>
        <end position="20"/>
    </location>
</feature>
<evidence type="ECO:0000313" key="2">
    <source>
        <dbReference type="EMBL" id="EIJ87548.1"/>
    </source>
</evidence>
<dbReference type="Proteomes" id="UP000002872">
    <property type="component" value="Unassembled WGS sequence"/>
</dbReference>
<dbReference type="VEuPathDB" id="MicrosporidiaDB:NEQG_02095"/>
<keyword evidence="3" id="KW-1185">Reference proteome</keyword>
<reference evidence="2" key="1">
    <citation type="submission" date="2011-01" db="EMBL/GenBank/DDBJ databases">
        <title>The Genome Sequence of Nematocida parisii strain ERTm3.</title>
        <authorList>
            <consortium name="The Broad Institute Genome Sequencing Platform"/>
            <consortium name="The Broad Institute Genome Sequencing Center for Infectious Disease"/>
            <person name="Cuomo C."/>
            <person name="Troemel E."/>
            <person name="Young S.K."/>
            <person name="Zeng Q."/>
            <person name="Gargeya S."/>
            <person name="Fitzgerald M."/>
            <person name="Haas B."/>
            <person name="Abouelleil A."/>
            <person name="Alvarado L."/>
            <person name="Arachchi H.M."/>
            <person name="Berlin A."/>
            <person name="Chapman S.B."/>
            <person name="Gearin G."/>
            <person name="Goldberg J."/>
            <person name="Griggs A."/>
            <person name="Gujja S."/>
            <person name="Hansen M."/>
            <person name="Heiman D."/>
            <person name="Howarth C."/>
            <person name="Larimer J."/>
            <person name="Lui A."/>
            <person name="MacDonald P.J.P."/>
            <person name="McCowen C."/>
            <person name="Montmayeur A."/>
            <person name="Murphy C."/>
            <person name="Neiman D."/>
            <person name="Pearson M."/>
            <person name="Priest M."/>
            <person name="Roberts A."/>
            <person name="Saif S."/>
            <person name="Shea T."/>
            <person name="Sisk P."/>
            <person name="Stolte C."/>
            <person name="Sykes S."/>
            <person name="Wortman J."/>
            <person name="Nusbaum C."/>
            <person name="Birren B."/>
        </authorList>
    </citation>
    <scope>NUCLEOTIDE SEQUENCE</scope>
    <source>
        <strain evidence="2">ERTm3</strain>
    </source>
</reference>
<accession>I3EEA1</accession>
<feature type="compositionally biased region" description="Basic and acidic residues" evidence="1">
    <location>
        <begin position="401"/>
        <end position="415"/>
    </location>
</feature>
<dbReference type="EMBL" id="GL870881">
    <property type="protein sequence ID" value="EIJ87548.1"/>
    <property type="molecule type" value="Genomic_DNA"/>
</dbReference>
<feature type="compositionally biased region" description="Polar residues" evidence="1">
    <location>
        <begin position="416"/>
        <end position="428"/>
    </location>
</feature>
<evidence type="ECO:0000256" key="1">
    <source>
        <dbReference type="SAM" id="MobiDB-lite"/>
    </source>
</evidence>
<evidence type="ECO:0000313" key="3">
    <source>
        <dbReference type="Proteomes" id="UP000002872"/>
    </source>
</evidence>
<dbReference type="InParanoid" id="I3EEA1"/>
<dbReference type="AlphaFoldDB" id="I3EEA1"/>
<name>I3EEA1_NEMP3</name>
<proteinExistence type="predicted"/>
<dbReference type="OrthoDB" id="2189954at2759"/>
<feature type="region of interest" description="Disordered" evidence="1">
    <location>
        <begin position="401"/>
        <end position="436"/>
    </location>
</feature>
<gene>
    <name evidence="2" type="ORF">NEQG_02095</name>
</gene>
<dbReference type="HOGENOM" id="CLU_628647_0_0_1"/>
<feature type="compositionally biased region" description="Polar residues" evidence="1">
    <location>
        <begin position="1"/>
        <end position="14"/>
    </location>
</feature>
<protein>
    <submittedName>
        <fullName evidence="2">Uncharacterized protein</fullName>
    </submittedName>
</protein>
<sequence length="436" mass="48979">MKTETAQSNGQNIAVAQEKERKKRDFGLPAGIVEHFAEKGVTREELAELEIDSILEQTGDLDGKAMNKAVQTVLKTTRNMEQLRTRLEMLTGRKSDEDTYISVVNSVLYAHKHTLYTEDREALHGYAYTLATEAEHANVKHIGRVLLAHLPIEDGVLVPFIEEKMASFFPDTEDLVPGQEERMEQHVALFAGTRQSKKNLYNYISVRADTLCVLAKRAVSPLPVWKQVLFIYKRAHKETIPAEKVRALGLAVLKTLRTEKDLVAASSQYVQNMRIVTHDFVYAQAILSALLALPETEETAHAIEKLCIYALTEKRCTVHSLRGMGIAKMPRKLLFSMLKKVRSEKINLYAFAPVAKQLVRELKQSPEDLAALEKYIAGVLGAKTHIGLRDTLKNIIKITHPEKLQKKQREPKKSSESAGDATTAQGITSIEEENKQ</sequence>
<organism evidence="2 3">
    <name type="scientific">Nematocida parisii (strain ERTm3)</name>
    <name type="common">Nematode killer fungus</name>
    <dbReference type="NCBI Taxonomy" id="935791"/>
    <lineage>
        <taxon>Eukaryota</taxon>
        <taxon>Fungi</taxon>
        <taxon>Fungi incertae sedis</taxon>
        <taxon>Microsporidia</taxon>
        <taxon>Nematocida</taxon>
    </lineage>
</organism>